<dbReference type="OrthoDB" id="10550440at2759"/>
<evidence type="ECO:0000313" key="1">
    <source>
        <dbReference type="EMBL" id="KAF2497777.1"/>
    </source>
</evidence>
<keyword evidence="2" id="KW-1185">Reference proteome</keyword>
<dbReference type="Proteomes" id="UP000799750">
    <property type="component" value="Unassembled WGS sequence"/>
</dbReference>
<gene>
    <name evidence="1" type="ORF">BU16DRAFT_580375</name>
</gene>
<dbReference type="AlphaFoldDB" id="A0A6A6R305"/>
<reference evidence="1" key="1">
    <citation type="journal article" date="2020" name="Stud. Mycol.">
        <title>101 Dothideomycetes genomes: a test case for predicting lifestyles and emergence of pathogens.</title>
        <authorList>
            <person name="Haridas S."/>
            <person name="Albert R."/>
            <person name="Binder M."/>
            <person name="Bloem J."/>
            <person name="Labutti K."/>
            <person name="Salamov A."/>
            <person name="Andreopoulos B."/>
            <person name="Baker S."/>
            <person name="Barry K."/>
            <person name="Bills G."/>
            <person name="Bluhm B."/>
            <person name="Cannon C."/>
            <person name="Castanera R."/>
            <person name="Culley D."/>
            <person name="Daum C."/>
            <person name="Ezra D."/>
            <person name="Gonzalez J."/>
            <person name="Henrissat B."/>
            <person name="Kuo A."/>
            <person name="Liang C."/>
            <person name="Lipzen A."/>
            <person name="Lutzoni F."/>
            <person name="Magnuson J."/>
            <person name="Mondo S."/>
            <person name="Nolan M."/>
            <person name="Ohm R."/>
            <person name="Pangilinan J."/>
            <person name="Park H.-J."/>
            <person name="Ramirez L."/>
            <person name="Alfaro M."/>
            <person name="Sun H."/>
            <person name="Tritt A."/>
            <person name="Yoshinaga Y."/>
            <person name="Zwiers L.-H."/>
            <person name="Turgeon B."/>
            <person name="Goodwin S."/>
            <person name="Spatafora J."/>
            <person name="Crous P."/>
            <person name="Grigoriev I."/>
        </authorList>
    </citation>
    <scope>NUCLEOTIDE SEQUENCE</scope>
    <source>
        <strain evidence="1">CBS 269.34</strain>
    </source>
</reference>
<name>A0A6A6R305_9PEZI</name>
<accession>A0A6A6R305</accession>
<sequence>MAPFHKPLLTPLPNKSLTASSSFVAIDEHNSSYPLMSFCKDVKPTTSKNAVLKLYVSLSTISTTGREKGCARISTTTTSPLPTPTPVPLLYPLTVLGSPLLGGLVLSAVAALRSSHASLPTGSVSSSVAIDIGRRGASATTAPCGQLWLVVIPISPDYIWSYGTVLEKDLASVSVLSLPDSFVQGTLDMTYVPGPCYGSYDIQLTYAGNSWMLNGSTTNYKDGRTAAWYGPWTNATTPIFPIPEAKDPWEFGLLSEFFEGRKSGKEF</sequence>
<organism evidence="1 2">
    <name type="scientific">Lophium mytilinum</name>
    <dbReference type="NCBI Taxonomy" id="390894"/>
    <lineage>
        <taxon>Eukaryota</taxon>
        <taxon>Fungi</taxon>
        <taxon>Dikarya</taxon>
        <taxon>Ascomycota</taxon>
        <taxon>Pezizomycotina</taxon>
        <taxon>Dothideomycetes</taxon>
        <taxon>Pleosporomycetidae</taxon>
        <taxon>Mytilinidiales</taxon>
        <taxon>Mytilinidiaceae</taxon>
        <taxon>Lophium</taxon>
    </lineage>
</organism>
<evidence type="ECO:0000313" key="2">
    <source>
        <dbReference type="Proteomes" id="UP000799750"/>
    </source>
</evidence>
<proteinExistence type="predicted"/>
<protein>
    <submittedName>
        <fullName evidence="1">Uncharacterized protein</fullName>
    </submittedName>
</protein>
<dbReference type="EMBL" id="MU004186">
    <property type="protein sequence ID" value="KAF2497777.1"/>
    <property type="molecule type" value="Genomic_DNA"/>
</dbReference>